<sequence length="430" mass="47205">MAPMKTQILSKKLIKPSTPTPRHLCPVKLSLMDQLIPPTDINMIFYYSPNDEDKTAKSKERCSQLEKSLSEALTKFYPLAGRLVMDDLLIDCNDEGVEFLKAQLKGKLADFLHGGPHAELLDQLVPGDGGVGDLATAPLAAIQLNVFDCGGVVVGVSVSHKVADAFSIINFVNGWATANRDGITRVICPNFNLGSIFPASDILPPNPPPSAKNGVKIVTRRLFFSSMAIKTLVAVTGGSAPRPPTGVEVVAALIWKALIGIAQVKHGHLRASLLVHPINLRGNTAISVPENSFGNFSMLFIERLVEERKLEFHELVSLLGNSKRDVDPRKTGSVDDLCLMVNGSFREARREKLHNHRVDVHLCASWCGLPLYEADFGWGKPIWVSSSSKYEVVKLIENKCGDGIDAWVSLNEKDMLEFERDWDILAFTSQ</sequence>
<dbReference type="EMBL" id="NKQK01000019">
    <property type="protein sequence ID" value="PSS02803.1"/>
    <property type="molecule type" value="Genomic_DNA"/>
</dbReference>
<dbReference type="Proteomes" id="UP000241394">
    <property type="component" value="Chromosome LG19"/>
</dbReference>
<dbReference type="Pfam" id="PF02458">
    <property type="entry name" value="Transferase"/>
    <property type="match status" value="1"/>
</dbReference>
<evidence type="ECO:0000256" key="2">
    <source>
        <dbReference type="ARBA" id="ARBA00022679"/>
    </source>
</evidence>
<dbReference type="STRING" id="1590841.A0A2R6Q6B2"/>
<comment type="caution">
    <text evidence="4">The sequence shown here is derived from an EMBL/GenBank/DDBJ whole genome shotgun (WGS) entry which is preliminary data.</text>
</comment>
<evidence type="ECO:0000256" key="3">
    <source>
        <dbReference type="ARBA" id="ARBA00023315"/>
    </source>
</evidence>
<dbReference type="AlphaFoldDB" id="A0A2R6Q6B2"/>
<dbReference type="GO" id="GO:0016746">
    <property type="term" value="F:acyltransferase activity"/>
    <property type="evidence" value="ECO:0007669"/>
    <property type="project" value="UniProtKB-KW"/>
</dbReference>
<dbReference type="PANTHER" id="PTHR31623">
    <property type="entry name" value="F21J9.9"/>
    <property type="match status" value="1"/>
</dbReference>
<keyword evidence="5" id="KW-1185">Reference proteome</keyword>
<dbReference type="InParanoid" id="A0A2R6Q6B2"/>
<evidence type="ECO:0000256" key="1">
    <source>
        <dbReference type="ARBA" id="ARBA00009861"/>
    </source>
</evidence>
<proteinExistence type="inferred from homology"/>
<name>A0A2R6Q6B2_ACTCC</name>
<evidence type="ECO:0000313" key="5">
    <source>
        <dbReference type="Proteomes" id="UP000241394"/>
    </source>
</evidence>
<gene>
    <name evidence="4" type="ORF">CEY00_Acc33624</name>
</gene>
<comment type="similarity">
    <text evidence="1">Belongs to the plant acyltransferase family.</text>
</comment>
<dbReference type="OrthoDB" id="671439at2759"/>
<keyword evidence="3" id="KW-0012">Acyltransferase</keyword>
<evidence type="ECO:0000313" key="4">
    <source>
        <dbReference type="EMBL" id="PSS02803.1"/>
    </source>
</evidence>
<organism evidence="4 5">
    <name type="scientific">Actinidia chinensis var. chinensis</name>
    <name type="common">Chinese soft-hair kiwi</name>
    <dbReference type="NCBI Taxonomy" id="1590841"/>
    <lineage>
        <taxon>Eukaryota</taxon>
        <taxon>Viridiplantae</taxon>
        <taxon>Streptophyta</taxon>
        <taxon>Embryophyta</taxon>
        <taxon>Tracheophyta</taxon>
        <taxon>Spermatophyta</taxon>
        <taxon>Magnoliopsida</taxon>
        <taxon>eudicotyledons</taxon>
        <taxon>Gunneridae</taxon>
        <taxon>Pentapetalae</taxon>
        <taxon>asterids</taxon>
        <taxon>Ericales</taxon>
        <taxon>Actinidiaceae</taxon>
        <taxon>Actinidia</taxon>
    </lineage>
</organism>
<dbReference type="InterPro" id="IPR023213">
    <property type="entry name" value="CAT-like_dom_sf"/>
</dbReference>
<dbReference type="Gramene" id="PSS02803">
    <property type="protein sequence ID" value="PSS02803"/>
    <property type="gene ID" value="CEY00_Acc33624"/>
</dbReference>
<accession>A0A2R6Q6B2</accession>
<reference evidence="5" key="2">
    <citation type="journal article" date="2018" name="BMC Genomics">
        <title>A manually annotated Actinidia chinensis var. chinensis (kiwifruit) genome highlights the challenges associated with draft genomes and gene prediction in plants.</title>
        <authorList>
            <person name="Pilkington S.M."/>
            <person name="Crowhurst R."/>
            <person name="Hilario E."/>
            <person name="Nardozza S."/>
            <person name="Fraser L."/>
            <person name="Peng Y."/>
            <person name="Gunaseelan K."/>
            <person name="Simpson R."/>
            <person name="Tahir J."/>
            <person name="Deroles S.C."/>
            <person name="Templeton K."/>
            <person name="Luo Z."/>
            <person name="Davy M."/>
            <person name="Cheng C."/>
            <person name="McNeilage M."/>
            <person name="Scaglione D."/>
            <person name="Liu Y."/>
            <person name="Zhang Q."/>
            <person name="Datson P."/>
            <person name="De Silva N."/>
            <person name="Gardiner S.E."/>
            <person name="Bassett H."/>
            <person name="Chagne D."/>
            <person name="McCallum J."/>
            <person name="Dzierzon H."/>
            <person name="Deng C."/>
            <person name="Wang Y.Y."/>
            <person name="Barron L."/>
            <person name="Manako K."/>
            <person name="Bowen J."/>
            <person name="Foster T.M."/>
            <person name="Erridge Z.A."/>
            <person name="Tiffin H."/>
            <person name="Waite C.N."/>
            <person name="Davies K.M."/>
            <person name="Grierson E.P."/>
            <person name="Laing W.A."/>
            <person name="Kirk R."/>
            <person name="Chen X."/>
            <person name="Wood M."/>
            <person name="Montefiori M."/>
            <person name="Brummell D.A."/>
            <person name="Schwinn K.E."/>
            <person name="Catanach A."/>
            <person name="Fullerton C."/>
            <person name="Li D."/>
            <person name="Meiyalaghan S."/>
            <person name="Nieuwenhuizen N."/>
            <person name="Read N."/>
            <person name="Prakash R."/>
            <person name="Hunter D."/>
            <person name="Zhang H."/>
            <person name="McKenzie M."/>
            <person name="Knabel M."/>
            <person name="Harris A."/>
            <person name="Allan A.C."/>
            <person name="Gleave A."/>
            <person name="Chen A."/>
            <person name="Janssen B.J."/>
            <person name="Plunkett B."/>
            <person name="Ampomah-Dwamena C."/>
            <person name="Voogd C."/>
            <person name="Leif D."/>
            <person name="Lafferty D."/>
            <person name="Souleyre E.J.F."/>
            <person name="Varkonyi-Gasic E."/>
            <person name="Gambi F."/>
            <person name="Hanley J."/>
            <person name="Yao J.L."/>
            <person name="Cheung J."/>
            <person name="David K.M."/>
            <person name="Warren B."/>
            <person name="Marsh K."/>
            <person name="Snowden K.C."/>
            <person name="Lin-Wang K."/>
            <person name="Brian L."/>
            <person name="Martinez-Sanchez M."/>
            <person name="Wang M."/>
            <person name="Ileperuma N."/>
            <person name="Macnee N."/>
            <person name="Campin R."/>
            <person name="McAtee P."/>
            <person name="Drummond R.S.M."/>
            <person name="Espley R.V."/>
            <person name="Ireland H.S."/>
            <person name="Wu R."/>
            <person name="Atkinson R.G."/>
            <person name="Karunairetnam S."/>
            <person name="Bulley S."/>
            <person name="Chunkath S."/>
            <person name="Hanley Z."/>
            <person name="Storey R."/>
            <person name="Thrimawithana A.H."/>
            <person name="Thomson S."/>
            <person name="David C."/>
            <person name="Testolin R."/>
            <person name="Huang H."/>
            <person name="Hellens R.P."/>
            <person name="Schaffer R.J."/>
        </authorList>
    </citation>
    <scope>NUCLEOTIDE SEQUENCE [LARGE SCALE GENOMIC DNA]</scope>
    <source>
        <strain evidence="5">cv. Red5</strain>
    </source>
</reference>
<protein>
    <submittedName>
        <fullName evidence="4">Acetyl-CoA-benzylalcohol acetyltransferase</fullName>
    </submittedName>
</protein>
<reference evidence="4 5" key="1">
    <citation type="submission" date="2017-07" db="EMBL/GenBank/DDBJ databases">
        <title>An improved, manually edited Actinidia chinensis var. chinensis (kiwifruit) genome highlights the challenges associated with draft genomes and gene prediction in plants.</title>
        <authorList>
            <person name="Pilkington S."/>
            <person name="Crowhurst R."/>
            <person name="Hilario E."/>
            <person name="Nardozza S."/>
            <person name="Fraser L."/>
            <person name="Peng Y."/>
            <person name="Gunaseelan K."/>
            <person name="Simpson R."/>
            <person name="Tahir J."/>
            <person name="Deroles S."/>
            <person name="Templeton K."/>
            <person name="Luo Z."/>
            <person name="Davy M."/>
            <person name="Cheng C."/>
            <person name="Mcneilage M."/>
            <person name="Scaglione D."/>
            <person name="Liu Y."/>
            <person name="Zhang Q."/>
            <person name="Datson P."/>
            <person name="De Silva N."/>
            <person name="Gardiner S."/>
            <person name="Bassett H."/>
            <person name="Chagne D."/>
            <person name="Mccallum J."/>
            <person name="Dzierzon H."/>
            <person name="Deng C."/>
            <person name="Wang Y.-Y."/>
            <person name="Barron N."/>
            <person name="Manako K."/>
            <person name="Bowen J."/>
            <person name="Foster T."/>
            <person name="Erridge Z."/>
            <person name="Tiffin H."/>
            <person name="Waite C."/>
            <person name="Davies K."/>
            <person name="Grierson E."/>
            <person name="Laing W."/>
            <person name="Kirk R."/>
            <person name="Chen X."/>
            <person name="Wood M."/>
            <person name="Montefiori M."/>
            <person name="Brummell D."/>
            <person name="Schwinn K."/>
            <person name="Catanach A."/>
            <person name="Fullerton C."/>
            <person name="Li D."/>
            <person name="Meiyalaghan S."/>
            <person name="Nieuwenhuizen N."/>
            <person name="Read N."/>
            <person name="Prakash R."/>
            <person name="Hunter D."/>
            <person name="Zhang H."/>
            <person name="Mckenzie M."/>
            <person name="Knabel M."/>
            <person name="Harris A."/>
            <person name="Allan A."/>
            <person name="Chen A."/>
            <person name="Janssen B."/>
            <person name="Plunkett B."/>
            <person name="Dwamena C."/>
            <person name="Voogd C."/>
            <person name="Leif D."/>
            <person name="Lafferty D."/>
            <person name="Souleyre E."/>
            <person name="Varkonyi-Gasic E."/>
            <person name="Gambi F."/>
            <person name="Hanley J."/>
            <person name="Yao J.-L."/>
            <person name="Cheung J."/>
            <person name="David K."/>
            <person name="Warren B."/>
            <person name="Marsh K."/>
            <person name="Snowden K."/>
            <person name="Lin-Wang K."/>
            <person name="Brian L."/>
            <person name="Martinez-Sanchez M."/>
            <person name="Wang M."/>
            <person name="Ileperuma N."/>
            <person name="Macnee N."/>
            <person name="Campin R."/>
            <person name="Mcatee P."/>
            <person name="Drummond R."/>
            <person name="Espley R."/>
            <person name="Ireland H."/>
            <person name="Wu R."/>
            <person name="Atkinson R."/>
            <person name="Karunairetnam S."/>
            <person name="Bulley S."/>
            <person name="Chunkath S."/>
            <person name="Hanley Z."/>
            <person name="Storey R."/>
            <person name="Thrimawithana A."/>
            <person name="Thomson S."/>
            <person name="David C."/>
            <person name="Testolin R."/>
        </authorList>
    </citation>
    <scope>NUCLEOTIDE SEQUENCE [LARGE SCALE GENOMIC DNA]</scope>
    <source>
        <strain evidence="5">cv. Red5</strain>
        <tissue evidence="4">Young leaf</tissue>
    </source>
</reference>
<dbReference type="Gene3D" id="3.30.559.10">
    <property type="entry name" value="Chloramphenicol acetyltransferase-like domain"/>
    <property type="match status" value="2"/>
</dbReference>
<keyword evidence="2 4" id="KW-0808">Transferase</keyword>
<dbReference type="PANTHER" id="PTHR31623:SF83">
    <property type="entry name" value="ACETYL-COA-BENZYLALCOHOL ACETYLTRANSFERASE-LIKE"/>
    <property type="match status" value="1"/>
</dbReference>
<dbReference type="OMA" id="SWCRFPW"/>